<evidence type="ECO:0000313" key="4">
    <source>
        <dbReference type="Proteomes" id="UP001652661"/>
    </source>
</evidence>
<evidence type="ECO:0000259" key="3">
    <source>
        <dbReference type="PROSITE" id="PS50240"/>
    </source>
</evidence>
<dbReference type="InterPro" id="IPR009003">
    <property type="entry name" value="Peptidase_S1_PA"/>
</dbReference>
<keyword evidence="4" id="KW-1185">Reference proteome</keyword>
<dbReference type="Proteomes" id="UP001652661">
    <property type="component" value="Chromosome 2R"/>
</dbReference>
<proteinExistence type="inferred from homology"/>
<dbReference type="Gene3D" id="2.40.10.10">
    <property type="entry name" value="Trypsin-like serine proteases"/>
    <property type="match status" value="1"/>
</dbReference>
<gene>
    <name evidence="5" type="primary">LOC138927983</name>
</gene>
<reference evidence="5" key="2">
    <citation type="submission" date="2025-08" db="UniProtKB">
        <authorList>
            <consortium name="RefSeq"/>
        </authorList>
    </citation>
    <scope>IDENTIFICATION</scope>
    <source>
        <strain evidence="5">14028-0561.14</strain>
        <tissue evidence="5">Whole fly</tissue>
    </source>
</reference>
<feature type="non-terminal residue" evidence="5">
    <location>
        <position position="1"/>
    </location>
</feature>
<dbReference type="InterPro" id="IPR033116">
    <property type="entry name" value="TRYPSIN_SER"/>
</dbReference>
<protein>
    <submittedName>
        <fullName evidence="5">Chymotrypsin-like protease CTRL-1</fullName>
    </submittedName>
</protein>
<dbReference type="RefSeq" id="XP_070139943.1">
    <property type="nucleotide sequence ID" value="XM_070283842.1"/>
</dbReference>
<dbReference type="InterPro" id="IPR051487">
    <property type="entry name" value="Ser/Thr_Proteases_Immune/Dev"/>
</dbReference>
<feature type="domain" description="Peptidase S1" evidence="3">
    <location>
        <begin position="1"/>
        <end position="174"/>
    </location>
</feature>
<evidence type="ECO:0000256" key="1">
    <source>
        <dbReference type="ARBA" id="ARBA00023157"/>
    </source>
</evidence>
<dbReference type="GeneID" id="138927983"/>
<evidence type="ECO:0000256" key="2">
    <source>
        <dbReference type="ARBA" id="ARBA00024195"/>
    </source>
</evidence>
<dbReference type="PANTHER" id="PTHR24256">
    <property type="entry name" value="TRYPTASE-RELATED"/>
    <property type="match status" value="1"/>
</dbReference>
<evidence type="ECO:0000313" key="5">
    <source>
        <dbReference type="RefSeq" id="XP_070139943.1"/>
    </source>
</evidence>
<name>A0ABM4GB46_DROKI</name>
<reference evidence="4" key="1">
    <citation type="submission" date="2025-05" db="UniProtKB">
        <authorList>
            <consortium name="RefSeq"/>
        </authorList>
    </citation>
    <scope>NUCLEOTIDE SEQUENCE [LARGE SCALE GENOMIC DNA]</scope>
    <source>
        <strain evidence="4">14028-0561.14</strain>
    </source>
</reference>
<accession>A0ABM4GB46</accession>
<dbReference type="PROSITE" id="PS50240">
    <property type="entry name" value="TRYPSIN_DOM"/>
    <property type="match status" value="1"/>
</dbReference>
<dbReference type="InterPro" id="IPR001254">
    <property type="entry name" value="Trypsin_dom"/>
</dbReference>
<dbReference type="Pfam" id="PF00089">
    <property type="entry name" value="Trypsin"/>
    <property type="match status" value="1"/>
</dbReference>
<dbReference type="InterPro" id="IPR043504">
    <property type="entry name" value="Peptidase_S1_PA_chymotrypsin"/>
</dbReference>
<dbReference type="SUPFAM" id="SSF50494">
    <property type="entry name" value="Trypsin-like serine proteases"/>
    <property type="match status" value="1"/>
</dbReference>
<sequence length="181" mass="20330">KVSLGVHNSNDLHSSRIYKVDRFLKHWSYVRSSEGSDIGLLKLARKVEFTANIRPICILTDSKIKVDRVSWFLAIGWGKTEPDGDTSNILQTKIIERRDKSECDCLDSQICTVAESGTICYGDSGGPVVLELKIKQKSRYVQLGVSSYVTDHCSKHGVFTDILSHSMWIQFLVGRHTPNDS</sequence>
<organism evidence="4 5">
    <name type="scientific">Drosophila kikkawai</name>
    <name type="common">Fruit fly</name>
    <dbReference type="NCBI Taxonomy" id="30033"/>
    <lineage>
        <taxon>Eukaryota</taxon>
        <taxon>Metazoa</taxon>
        <taxon>Ecdysozoa</taxon>
        <taxon>Arthropoda</taxon>
        <taxon>Hexapoda</taxon>
        <taxon>Insecta</taxon>
        <taxon>Pterygota</taxon>
        <taxon>Neoptera</taxon>
        <taxon>Endopterygota</taxon>
        <taxon>Diptera</taxon>
        <taxon>Brachycera</taxon>
        <taxon>Muscomorpha</taxon>
        <taxon>Ephydroidea</taxon>
        <taxon>Drosophilidae</taxon>
        <taxon>Drosophila</taxon>
        <taxon>Sophophora</taxon>
    </lineage>
</organism>
<keyword evidence="1" id="KW-1015">Disulfide bond</keyword>
<dbReference type="SMART" id="SM00020">
    <property type="entry name" value="Tryp_SPc"/>
    <property type="match status" value="1"/>
</dbReference>
<dbReference type="PROSITE" id="PS00135">
    <property type="entry name" value="TRYPSIN_SER"/>
    <property type="match status" value="1"/>
</dbReference>
<comment type="similarity">
    <text evidence="2">Belongs to the peptidase S1 family. CLIP subfamily.</text>
</comment>